<name>A0AAN9EKM2_CROPI</name>
<dbReference type="AlphaFoldDB" id="A0AAN9EKM2"/>
<organism evidence="1 2">
    <name type="scientific">Crotalaria pallida</name>
    <name type="common">Smooth rattlebox</name>
    <name type="synonym">Crotalaria striata</name>
    <dbReference type="NCBI Taxonomy" id="3830"/>
    <lineage>
        <taxon>Eukaryota</taxon>
        <taxon>Viridiplantae</taxon>
        <taxon>Streptophyta</taxon>
        <taxon>Embryophyta</taxon>
        <taxon>Tracheophyta</taxon>
        <taxon>Spermatophyta</taxon>
        <taxon>Magnoliopsida</taxon>
        <taxon>eudicotyledons</taxon>
        <taxon>Gunneridae</taxon>
        <taxon>Pentapetalae</taxon>
        <taxon>rosids</taxon>
        <taxon>fabids</taxon>
        <taxon>Fabales</taxon>
        <taxon>Fabaceae</taxon>
        <taxon>Papilionoideae</taxon>
        <taxon>50 kb inversion clade</taxon>
        <taxon>genistoids sensu lato</taxon>
        <taxon>core genistoids</taxon>
        <taxon>Crotalarieae</taxon>
        <taxon>Crotalaria</taxon>
    </lineage>
</organism>
<keyword evidence="2" id="KW-1185">Reference proteome</keyword>
<proteinExistence type="predicted"/>
<protein>
    <submittedName>
        <fullName evidence="1">Uncharacterized protein</fullName>
    </submittedName>
</protein>
<gene>
    <name evidence="1" type="ORF">RIF29_24941</name>
</gene>
<reference evidence="1 2" key="1">
    <citation type="submission" date="2024-01" db="EMBL/GenBank/DDBJ databases">
        <title>The genomes of 5 underutilized Papilionoideae crops provide insights into root nodulation and disease resistanc.</title>
        <authorList>
            <person name="Yuan L."/>
        </authorList>
    </citation>
    <scope>NUCLEOTIDE SEQUENCE [LARGE SCALE GENOMIC DNA]</scope>
    <source>
        <strain evidence="1">ZHUSHIDOU_FW_LH</strain>
        <tissue evidence="1">Leaf</tissue>
    </source>
</reference>
<comment type="caution">
    <text evidence="1">The sequence shown here is derived from an EMBL/GenBank/DDBJ whole genome shotgun (WGS) entry which is preliminary data.</text>
</comment>
<evidence type="ECO:0000313" key="1">
    <source>
        <dbReference type="EMBL" id="KAK7259337.1"/>
    </source>
</evidence>
<accession>A0AAN9EKM2</accession>
<dbReference type="EMBL" id="JAYWIO010000005">
    <property type="protein sequence ID" value="KAK7259337.1"/>
    <property type="molecule type" value="Genomic_DNA"/>
</dbReference>
<dbReference type="Proteomes" id="UP001372338">
    <property type="component" value="Unassembled WGS sequence"/>
</dbReference>
<sequence length="163" mass="16346">MGKKVEGAPATDLVARSADGVAHKSGADVRSGPGLGACGAEARSDVAGAVHIDAPGVALDGGVVQNLDAAGAPWARARFGAVSKSGAASSGDGVSGVAKVVQHGAPLISSVSMVHDNGQGNISLDKNGTTRKPSIWDSFDIKKLRNAVEKLTYHQPEVKEGVA</sequence>
<evidence type="ECO:0000313" key="2">
    <source>
        <dbReference type="Proteomes" id="UP001372338"/>
    </source>
</evidence>